<evidence type="ECO:0000313" key="2">
    <source>
        <dbReference type="EMBL" id="KAF6804527.1"/>
    </source>
</evidence>
<proteinExistence type="predicted"/>
<accession>A0A8H6MPL5</accession>
<comment type="caution">
    <text evidence="2">The sequence shown here is derived from an EMBL/GenBank/DDBJ whole genome shotgun (WGS) entry which is preliminary data.</text>
</comment>
<dbReference type="Proteomes" id="UP000652219">
    <property type="component" value="Unassembled WGS sequence"/>
</dbReference>
<gene>
    <name evidence="2" type="ORF">CSOJ01_10126</name>
</gene>
<organism evidence="2 3">
    <name type="scientific">Colletotrichum sojae</name>
    <dbReference type="NCBI Taxonomy" id="2175907"/>
    <lineage>
        <taxon>Eukaryota</taxon>
        <taxon>Fungi</taxon>
        <taxon>Dikarya</taxon>
        <taxon>Ascomycota</taxon>
        <taxon>Pezizomycotina</taxon>
        <taxon>Sordariomycetes</taxon>
        <taxon>Hypocreomycetidae</taxon>
        <taxon>Glomerellales</taxon>
        <taxon>Glomerellaceae</taxon>
        <taxon>Colletotrichum</taxon>
        <taxon>Colletotrichum orchidearum species complex</taxon>
    </lineage>
</organism>
<protein>
    <submittedName>
        <fullName evidence="2">Uncharacterized protein</fullName>
    </submittedName>
</protein>
<reference evidence="2 3" key="1">
    <citation type="journal article" date="2020" name="Phytopathology">
        <title>Genome Sequence Resources of Colletotrichum truncatum, C. plurivorum, C. musicola, and C. sojae: Four Species Pathogenic to Soybean (Glycine max).</title>
        <authorList>
            <person name="Rogerio F."/>
            <person name="Boufleur T.R."/>
            <person name="Ciampi-Guillardi M."/>
            <person name="Sukno S.A."/>
            <person name="Thon M.R."/>
            <person name="Massola Junior N.S."/>
            <person name="Baroncelli R."/>
        </authorList>
    </citation>
    <scope>NUCLEOTIDE SEQUENCE [LARGE SCALE GENOMIC DNA]</scope>
    <source>
        <strain evidence="2 3">LFN0009</strain>
    </source>
</reference>
<dbReference type="EMBL" id="WIGN01000206">
    <property type="protein sequence ID" value="KAF6804527.1"/>
    <property type="molecule type" value="Genomic_DNA"/>
</dbReference>
<keyword evidence="3" id="KW-1185">Reference proteome</keyword>
<name>A0A8H6MPL5_9PEZI</name>
<feature type="region of interest" description="Disordered" evidence="1">
    <location>
        <begin position="1"/>
        <end position="50"/>
    </location>
</feature>
<dbReference type="AlphaFoldDB" id="A0A8H6MPL5"/>
<evidence type="ECO:0000256" key="1">
    <source>
        <dbReference type="SAM" id="MobiDB-lite"/>
    </source>
</evidence>
<sequence>MEWGQKANYPPQQPPQHRTDVDESRQALNRRCPQSNQGETSSKCRCENDRGCVFPSEDTRGTPTAGYGTRGHDRYRRALRRIRNFEKPSTNRASTQYMLKGALDMARPILAPLLADIKFASGVVGGVRAHPAQATARGARGRWSAFEGGERHEGVSLMEDVDGTLERPMDIPSFDEPPGGLQRACQVARDAVS</sequence>
<evidence type="ECO:0000313" key="3">
    <source>
        <dbReference type="Proteomes" id="UP000652219"/>
    </source>
</evidence>
<feature type="compositionally biased region" description="Polar residues" evidence="1">
    <location>
        <begin position="32"/>
        <end position="41"/>
    </location>
</feature>